<reference evidence="1" key="1">
    <citation type="journal article" date="2015" name="Nature">
        <title>Complex archaea that bridge the gap between prokaryotes and eukaryotes.</title>
        <authorList>
            <person name="Spang A."/>
            <person name="Saw J.H."/>
            <person name="Jorgensen S.L."/>
            <person name="Zaremba-Niedzwiedzka K."/>
            <person name="Martijn J."/>
            <person name="Lind A.E."/>
            <person name="van Eijk R."/>
            <person name="Schleper C."/>
            <person name="Guy L."/>
            <person name="Ettema T.J."/>
        </authorList>
    </citation>
    <scope>NUCLEOTIDE SEQUENCE</scope>
</reference>
<comment type="caution">
    <text evidence="1">The sequence shown here is derived from an EMBL/GenBank/DDBJ whole genome shotgun (WGS) entry which is preliminary data.</text>
</comment>
<accession>A0A0F9X9I2</accession>
<gene>
    <name evidence="1" type="ORF">LCGC14_0175100</name>
</gene>
<sequence>MDIVYEYLYEADDDYNHYNYQQYTAPTLRLRTIAAIELTQIAIEILDELKISQLGDEELEDDHRKQLLEEYSQEEFEEWVEEHIYWQEREEQKRKYLEVLRLTPSIFHAAVKEEIFT</sequence>
<protein>
    <submittedName>
        <fullName evidence="1">Uncharacterized protein</fullName>
    </submittedName>
</protein>
<name>A0A0F9X9I2_9ZZZZ</name>
<organism evidence="1">
    <name type="scientific">marine sediment metagenome</name>
    <dbReference type="NCBI Taxonomy" id="412755"/>
    <lineage>
        <taxon>unclassified sequences</taxon>
        <taxon>metagenomes</taxon>
        <taxon>ecological metagenomes</taxon>
    </lineage>
</organism>
<dbReference type="AlphaFoldDB" id="A0A0F9X9I2"/>
<evidence type="ECO:0000313" key="1">
    <source>
        <dbReference type="EMBL" id="KKN95641.1"/>
    </source>
</evidence>
<proteinExistence type="predicted"/>
<dbReference type="EMBL" id="LAZR01000069">
    <property type="protein sequence ID" value="KKN95641.1"/>
    <property type="molecule type" value="Genomic_DNA"/>
</dbReference>